<dbReference type="Pfam" id="PF00730">
    <property type="entry name" value="HhH-GPD"/>
    <property type="match status" value="1"/>
</dbReference>
<evidence type="ECO:0000313" key="14">
    <source>
        <dbReference type="Proteomes" id="UP001162480"/>
    </source>
</evidence>
<keyword evidence="8" id="KW-0234">DNA repair</keyword>
<dbReference type="InterPro" id="IPR029119">
    <property type="entry name" value="MutY_C"/>
</dbReference>
<evidence type="ECO:0000256" key="11">
    <source>
        <dbReference type="SAM" id="MobiDB-lite"/>
    </source>
</evidence>
<dbReference type="SMART" id="SM00525">
    <property type="entry name" value="FES"/>
    <property type="match status" value="1"/>
</dbReference>
<accession>A0AA36BS45</accession>
<evidence type="ECO:0000256" key="4">
    <source>
        <dbReference type="ARBA" id="ARBA00022763"/>
    </source>
</evidence>
<feature type="compositionally biased region" description="Basic residues" evidence="11">
    <location>
        <begin position="393"/>
        <end position="403"/>
    </location>
</feature>
<dbReference type="GO" id="GO:0005634">
    <property type="term" value="C:nucleus"/>
    <property type="evidence" value="ECO:0007669"/>
    <property type="project" value="TreeGrafter"/>
</dbReference>
<dbReference type="GO" id="GO:0034039">
    <property type="term" value="F:8-oxo-7,8-dihydroguanine DNA N-glycosylase activity"/>
    <property type="evidence" value="ECO:0007669"/>
    <property type="project" value="TreeGrafter"/>
</dbReference>
<evidence type="ECO:0000256" key="7">
    <source>
        <dbReference type="ARBA" id="ARBA00023014"/>
    </source>
</evidence>
<comment type="similarity">
    <text evidence="1 10">Belongs to the Nth/MutY family.</text>
</comment>
<dbReference type="SUPFAM" id="SSF48150">
    <property type="entry name" value="DNA-glycosylase"/>
    <property type="match status" value="1"/>
</dbReference>
<dbReference type="GO" id="GO:0000701">
    <property type="term" value="F:purine-specific mismatch base pair DNA N-glycosylase activity"/>
    <property type="evidence" value="ECO:0007669"/>
    <property type="project" value="UniProtKB-EC"/>
</dbReference>
<keyword evidence="6 10" id="KW-0408">Iron</keyword>
<dbReference type="InterPro" id="IPR003265">
    <property type="entry name" value="HhH-GPD_domain"/>
</dbReference>
<dbReference type="GO" id="GO:0006298">
    <property type="term" value="P:mismatch repair"/>
    <property type="evidence" value="ECO:0007669"/>
    <property type="project" value="TreeGrafter"/>
</dbReference>
<evidence type="ECO:0000256" key="1">
    <source>
        <dbReference type="ARBA" id="ARBA00008343"/>
    </source>
</evidence>
<evidence type="ECO:0000256" key="5">
    <source>
        <dbReference type="ARBA" id="ARBA00022801"/>
    </source>
</evidence>
<evidence type="ECO:0000256" key="10">
    <source>
        <dbReference type="RuleBase" id="RU365096"/>
    </source>
</evidence>
<keyword evidence="5" id="KW-0378">Hydrolase</keyword>
<protein>
    <recommendedName>
        <fullName evidence="10">Adenine DNA glycosylase</fullName>
        <ecNumber evidence="10">3.2.2.31</ecNumber>
    </recommendedName>
</protein>
<reference evidence="13" key="1">
    <citation type="submission" date="2023-08" db="EMBL/GenBank/DDBJ databases">
        <authorList>
            <person name="Alioto T."/>
            <person name="Alioto T."/>
            <person name="Gomez Garrido J."/>
        </authorList>
    </citation>
    <scope>NUCLEOTIDE SEQUENCE</scope>
</reference>
<keyword evidence="7" id="KW-0411">Iron-sulfur</keyword>
<dbReference type="Gene3D" id="3.90.79.10">
    <property type="entry name" value="Nucleoside Triphosphate Pyrophosphohydrolase"/>
    <property type="match status" value="1"/>
</dbReference>
<keyword evidence="14" id="KW-1185">Reference proteome</keyword>
<gene>
    <name evidence="13" type="ORF">OCTVUL_1B006558</name>
</gene>
<comment type="cofactor">
    <cofactor evidence="10">
        <name>[4Fe-4S] cluster</name>
        <dbReference type="ChEBI" id="CHEBI:49883"/>
    </cofactor>
    <text evidence="10">Binds 1 [4Fe-4S] cluster.</text>
</comment>
<keyword evidence="9 10" id="KW-0326">Glycosidase</keyword>
<dbReference type="PANTHER" id="PTHR42944">
    <property type="entry name" value="ADENINE DNA GLYCOSYLASE"/>
    <property type="match status" value="1"/>
</dbReference>
<evidence type="ECO:0000259" key="12">
    <source>
        <dbReference type="SMART" id="SM00478"/>
    </source>
</evidence>
<evidence type="ECO:0000256" key="2">
    <source>
        <dbReference type="ARBA" id="ARBA00022485"/>
    </source>
</evidence>
<evidence type="ECO:0000313" key="13">
    <source>
        <dbReference type="EMBL" id="CAI9739329.1"/>
    </source>
</evidence>
<evidence type="ECO:0000256" key="8">
    <source>
        <dbReference type="ARBA" id="ARBA00023204"/>
    </source>
</evidence>
<dbReference type="CDD" id="cd03431">
    <property type="entry name" value="NUDIX_DNA_Glycosylase_C-MutY"/>
    <property type="match status" value="1"/>
</dbReference>
<dbReference type="EC" id="3.2.2.31" evidence="10"/>
<name>A0AA36BS45_OCTVU</name>
<organism evidence="13 14">
    <name type="scientific">Octopus vulgaris</name>
    <name type="common">Common octopus</name>
    <dbReference type="NCBI Taxonomy" id="6645"/>
    <lineage>
        <taxon>Eukaryota</taxon>
        <taxon>Metazoa</taxon>
        <taxon>Spiralia</taxon>
        <taxon>Lophotrochozoa</taxon>
        <taxon>Mollusca</taxon>
        <taxon>Cephalopoda</taxon>
        <taxon>Coleoidea</taxon>
        <taxon>Octopodiformes</taxon>
        <taxon>Octopoda</taxon>
        <taxon>Incirrata</taxon>
        <taxon>Octopodidae</taxon>
        <taxon>Octopus</taxon>
    </lineage>
</organism>
<comment type="function">
    <text evidence="10">Adenine glycosylase active on G-A mispairs.</text>
</comment>
<feature type="domain" description="HhH-GPD" evidence="12">
    <location>
        <begin position="71"/>
        <end position="185"/>
    </location>
</feature>
<evidence type="ECO:0000256" key="6">
    <source>
        <dbReference type="ARBA" id="ARBA00023004"/>
    </source>
</evidence>
<dbReference type="GO" id="GO:0046872">
    <property type="term" value="F:metal ion binding"/>
    <property type="evidence" value="ECO:0007669"/>
    <property type="project" value="UniProtKB-UniRule"/>
</dbReference>
<keyword evidence="3" id="KW-0479">Metal-binding</keyword>
<evidence type="ECO:0000256" key="3">
    <source>
        <dbReference type="ARBA" id="ARBA00022723"/>
    </source>
</evidence>
<comment type="catalytic activity">
    <reaction evidence="10">
        <text>Hydrolyzes free adenine bases from 7,8-dihydro-8-oxoguanine:adenine mismatched double-stranded DNA, leaving an apurinic site.</text>
        <dbReference type="EC" id="3.2.2.31"/>
    </reaction>
</comment>
<dbReference type="SMART" id="SM00478">
    <property type="entry name" value="ENDO3c"/>
    <property type="match status" value="1"/>
</dbReference>
<evidence type="ECO:0000256" key="9">
    <source>
        <dbReference type="ARBA" id="ARBA00023295"/>
    </source>
</evidence>
<dbReference type="Gene3D" id="1.10.340.30">
    <property type="entry name" value="Hypothetical protein, domain 2"/>
    <property type="match status" value="1"/>
</dbReference>
<dbReference type="GO" id="GO:0006284">
    <property type="term" value="P:base-excision repair"/>
    <property type="evidence" value="ECO:0007669"/>
    <property type="project" value="UniProtKB-UniRule"/>
</dbReference>
<dbReference type="Pfam" id="PF14815">
    <property type="entry name" value="NUDIX_4"/>
    <property type="match status" value="1"/>
</dbReference>
<feature type="region of interest" description="Disordered" evidence="11">
    <location>
        <begin position="386"/>
        <end position="432"/>
    </location>
</feature>
<dbReference type="AlphaFoldDB" id="A0AA36BS45"/>
<feature type="compositionally biased region" description="Low complexity" evidence="11">
    <location>
        <begin position="421"/>
        <end position="432"/>
    </location>
</feature>
<keyword evidence="2" id="KW-0004">4Fe-4S</keyword>
<dbReference type="Pfam" id="PF10576">
    <property type="entry name" value="EndIII_4Fe-2S"/>
    <property type="match status" value="1"/>
</dbReference>
<dbReference type="GO" id="GO:0051539">
    <property type="term" value="F:4 iron, 4 sulfur cluster binding"/>
    <property type="evidence" value="ECO:0007669"/>
    <property type="project" value="UniProtKB-UniRule"/>
</dbReference>
<dbReference type="InterPro" id="IPR015797">
    <property type="entry name" value="NUDIX_hydrolase-like_dom_sf"/>
</dbReference>
<dbReference type="Proteomes" id="UP001162480">
    <property type="component" value="Chromosome 23"/>
</dbReference>
<dbReference type="InterPro" id="IPR011257">
    <property type="entry name" value="DNA_glycosylase"/>
</dbReference>
<dbReference type="InterPro" id="IPR003651">
    <property type="entry name" value="Endonuclease3_FeS-loop_motif"/>
</dbReference>
<keyword evidence="4 10" id="KW-0227">DNA damage</keyword>
<dbReference type="GO" id="GO:0032357">
    <property type="term" value="F:oxidized purine DNA binding"/>
    <property type="evidence" value="ECO:0007669"/>
    <property type="project" value="TreeGrafter"/>
</dbReference>
<proteinExistence type="inferred from homology"/>
<sequence>MKNISKIPKKNSIKTIALTKYHDFTEEEVTSVRQQLLQWYGRNKRDLPWRKQDSTEDANKRAYSVWVSEIMLQQTQVVTVIDYYNRWMKKWPTVQDLARADIEEVNQVWSGLGYYSRARRLHEAANKPVGVVDGNVVRVLSRLRAIGANSDDPQVVDAFWQLSDKLVSPDQPGDFNQGIMELGATVCTPKSPSCSSCPLQNICHAYKMKMKNEQLAGNALLQRTKKGDVVDIECVAQDCHLCLPSSQPWESSLGVTNFPRKSKKKPPREQTSAVFIIRRNSAEGPEFLMNQRPKTGLLAGLWEFPTFDVSDIENNKSLFSKLEDFGLQASLLGKRLKIGDVIHIFSHIHQTYCVEVIDYTSKSTSDHCPVGTAVVRWMTAKELQTSATSTAMKKPHKKPSTKHKIAEDERQTKRQRSLMDSFFKSSSTPTTK</sequence>
<dbReference type="CDD" id="cd00056">
    <property type="entry name" value="ENDO3c"/>
    <property type="match status" value="1"/>
</dbReference>
<dbReference type="GO" id="GO:0035485">
    <property type="term" value="F:adenine/guanine mispair binding"/>
    <property type="evidence" value="ECO:0007669"/>
    <property type="project" value="TreeGrafter"/>
</dbReference>
<dbReference type="InterPro" id="IPR044298">
    <property type="entry name" value="MIG/MutY"/>
</dbReference>
<dbReference type="EMBL" id="OX597836">
    <property type="protein sequence ID" value="CAI9739329.1"/>
    <property type="molecule type" value="Genomic_DNA"/>
</dbReference>
<dbReference type="PANTHER" id="PTHR42944:SF1">
    <property type="entry name" value="ADENINE DNA GLYCOSYLASE"/>
    <property type="match status" value="1"/>
</dbReference>
<dbReference type="SUPFAM" id="SSF55811">
    <property type="entry name" value="Nudix"/>
    <property type="match status" value="1"/>
</dbReference>